<dbReference type="Pfam" id="PF05193">
    <property type="entry name" value="Peptidase_M16_C"/>
    <property type="match status" value="1"/>
</dbReference>
<sequence>MDIKIYENEKIREKLYYKKMKSGLKVYFMPKEGYTKQYAIFATDYGSIDNVFTPIGEKETVEVPEGIAHFLEHKLFEEPEQNIFDKFSRLGANVNAYTNFTQTAYLFSSTENFYENLALLVEFVQHPYFTDENVEKEKGIIAQEINMYRDNPNWRVFFNCLGAMYNENPVKIDIAGTVESIQNINKELLYKCYNTFYSPTNMVIFIVGDLSFDEIIKVIDESEKKDYKEVEKINRVFPEEPKEVREKFIEESMMTSSPLFYIGFKDTDNELEGEKRVRKNFITNFILDMLFGSSSVFYNDMYEEGLIDSSFGAYYTGKKSYGHSLIVGESKNPKEVYNRIMLLFEKEITSILLEEDFNRIKKKSMGEFLMGLNSVEFIANTFISLYFDDFLLIDYLDILESIKYKDVVERFNNHFTKDNSVLSIINPLR</sequence>
<evidence type="ECO:0000259" key="1">
    <source>
        <dbReference type="Pfam" id="PF00675"/>
    </source>
</evidence>
<dbReference type="Pfam" id="PF00675">
    <property type="entry name" value="Peptidase_M16"/>
    <property type="match status" value="1"/>
</dbReference>
<feature type="domain" description="Peptidase M16 N-terminal" evidence="1">
    <location>
        <begin position="65"/>
        <end position="177"/>
    </location>
</feature>
<dbReference type="PANTHER" id="PTHR11851">
    <property type="entry name" value="METALLOPROTEASE"/>
    <property type="match status" value="1"/>
</dbReference>
<reference evidence="3 4" key="1">
    <citation type="submission" date="2022-06" db="EMBL/GenBank/DDBJ databases">
        <title>Isolation of gut microbiota from human fecal samples.</title>
        <authorList>
            <person name="Pamer E.G."/>
            <person name="Barat B."/>
            <person name="Waligurski E."/>
            <person name="Medina S."/>
            <person name="Paddock L."/>
            <person name="Mostad J."/>
        </authorList>
    </citation>
    <scope>NUCLEOTIDE SEQUENCE [LARGE SCALE GENOMIC DNA]</scope>
    <source>
        <strain evidence="3 4">DFI.7.95</strain>
    </source>
</reference>
<accession>A0ABT1SBJ5</accession>
<dbReference type="SUPFAM" id="SSF63411">
    <property type="entry name" value="LuxS/MPP-like metallohydrolase"/>
    <property type="match status" value="2"/>
</dbReference>
<name>A0ABT1SBJ5_9FIRM</name>
<proteinExistence type="predicted"/>
<dbReference type="PANTHER" id="PTHR11851:SF134">
    <property type="entry name" value="ZINC-DEPENDENT PROTEASE"/>
    <property type="match status" value="1"/>
</dbReference>
<evidence type="ECO:0000313" key="4">
    <source>
        <dbReference type="Proteomes" id="UP001524478"/>
    </source>
</evidence>
<evidence type="ECO:0000313" key="3">
    <source>
        <dbReference type="EMBL" id="MCQ4923840.1"/>
    </source>
</evidence>
<dbReference type="Gene3D" id="3.30.830.10">
    <property type="entry name" value="Metalloenzyme, LuxS/M16 peptidase-like"/>
    <property type="match status" value="2"/>
</dbReference>
<comment type="caution">
    <text evidence="3">The sequence shown here is derived from an EMBL/GenBank/DDBJ whole genome shotgun (WGS) entry which is preliminary data.</text>
</comment>
<organism evidence="3 4">
    <name type="scientific">Tissierella carlieri</name>
    <dbReference type="NCBI Taxonomy" id="689904"/>
    <lineage>
        <taxon>Bacteria</taxon>
        <taxon>Bacillati</taxon>
        <taxon>Bacillota</taxon>
        <taxon>Tissierellia</taxon>
        <taxon>Tissierellales</taxon>
        <taxon>Tissierellaceae</taxon>
        <taxon>Tissierella</taxon>
    </lineage>
</organism>
<dbReference type="InterPro" id="IPR011249">
    <property type="entry name" value="Metalloenz_LuxS/M16"/>
</dbReference>
<dbReference type="EMBL" id="JANGAC010000008">
    <property type="protein sequence ID" value="MCQ4923840.1"/>
    <property type="molecule type" value="Genomic_DNA"/>
</dbReference>
<dbReference type="InterPro" id="IPR011765">
    <property type="entry name" value="Pept_M16_N"/>
</dbReference>
<dbReference type="Proteomes" id="UP001524478">
    <property type="component" value="Unassembled WGS sequence"/>
</dbReference>
<protein>
    <submittedName>
        <fullName evidence="3">Insulinase family protein</fullName>
    </submittedName>
</protein>
<dbReference type="InterPro" id="IPR007863">
    <property type="entry name" value="Peptidase_M16_C"/>
</dbReference>
<evidence type="ECO:0000259" key="2">
    <source>
        <dbReference type="Pfam" id="PF05193"/>
    </source>
</evidence>
<gene>
    <name evidence="3" type="ORF">NE686_12130</name>
</gene>
<dbReference type="RefSeq" id="WP_256311702.1">
    <property type="nucleotide sequence ID" value="NZ_JANGAC010000008.1"/>
</dbReference>
<dbReference type="NCBIfam" id="NF047421">
    <property type="entry name" value="YfmH_fam"/>
    <property type="match status" value="1"/>
</dbReference>
<feature type="domain" description="Peptidase M16 C-terminal" evidence="2">
    <location>
        <begin position="183"/>
        <end position="362"/>
    </location>
</feature>
<dbReference type="InterPro" id="IPR050361">
    <property type="entry name" value="MPP/UQCRC_Complex"/>
</dbReference>
<keyword evidence="4" id="KW-1185">Reference proteome</keyword>